<evidence type="ECO:0000259" key="7">
    <source>
        <dbReference type="SMART" id="SM01370"/>
    </source>
</evidence>
<protein>
    <recommendedName>
        <fullName evidence="7">TAFII55 protein conserved region domain-containing protein</fullName>
    </recommendedName>
</protein>
<dbReference type="RefSeq" id="XP_051610192.1">
    <property type="nucleotide sequence ID" value="XM_051750508.1"/>
</dbReference>
<keyword evidence="3" id="KW-0805">Transcription regulation</keyword>
<feature type="compositionally biased region" description="Basic and acidic residues" evidence="6">
    <location>
        <begin position="22"/>
        <end position="33"/>
    </location>
</feature>
<organism evidence="8 9">
    <name type="scientific">Candida theae</name>
    <dbReference type="NCBI Taxonomy" id="1198502"/>
    <lineage>
        <taxon>Eukaryota</taxon>
        <taxon>Fungi</taxon>
        <taxon>Dikarya</taxon>
        <taxon>Ascomycota</taxon>
        <taxon>Saccharomycotina</taxon>
        <taxon>Pichiomycetes</taxon>
        <taxon>Debaryomycetaceae</taxon>
        <taxon>Candida/Lodderomyces clade</taxon>
        <taxon>Candida</taxon>
    </lineage>
</organism>
<keyword evidence="5" id="KW-0539">Nucleus</keyword>
<proteinExistence type="inferred from homology"/>
<dbReference type="CDD" id="cd08047">
    <property type="entry name" value="TAF7"/>
    <property type="match status" value="1"/>
</dbReference>
<comment type="similarity">
    <text evidence="2">Belongs to the TAF7 family.</text>
</comment>
<feature type="compositionally biased region" description="Basic and acidic residues" evidence="6">
    <location>
        <begin position="528"/>
        <end position="544"/>
    </location>
</feature>
<dbReference type="SMART" id="SM01370">
    <property type="entry name" value="TAFII55_N"/>
    <property type="match status" value="1"/>
</dbReference>
<name>A0AAD5BHC9_9ASCO</name>
<keyword evidence="9" id="KW-1185">Reference proteome</keyword>
<evidence type="ECO:0000313" key="9">
    <source>
        <dbReference type="Proteomes" id="UP001204833"/>
    </source>
</evidence>
<dbReference type="GO" id="GO:0016251">
    <property type="term" value="F:RNA polymerase II general transcription initiation factor activity"/>
    <property type="evidence" value="ECO:0007669"/>
    <property type="project" value="TreeGrafter"/>
</dbReference>
<accession>A0AAD5BHC9</accession>
<dbReference type="AlphaFoldDB" id="A0AAD5BHC9"/>
<evidence type="ECO:0000256" key="4">
    <source>
        <dbReference type="ARBA" id="ARBA00023163"/>
    </source>
</evidence>
<dbReference type="PANTHER" id="PTHR12228">
    <property type="entry name" value="TRANSCRIPTION INITIATION FACTOR TFIID 55 KD SUBUNIT-RELATED"/>
    <property type="match status" value="1"/>
</dbReference>
<dbReference type="GO" id="GO:0005669">
    <property type="term" value="C:transcription factor TFIID complex"/>
    <property type="evidence" value="ECO:0007669"/>
    <property type="project" value="InterPro"/>
</dbReference>
<evidence type="ECO:0000256" key="5">
    <source>
        <dbReference type="ARBA" id="ARBA00023242"/>
    </source>
</evidence>
<feature type="compositionally biased region" description="Acidic residues" evidence="6">
    <location>
        <begin position="557"/>
        <end position="570"/>
    </location>
</feature>
<evidence type="ECO:0000313" key="8">
    <source>
        <dbReference type="EMBL" id="KAI5963370.1"/>
    </source>
</evidence>
<dbReference type="PANTHER" id="PTHR12228:SF0">
    <property type="entry name" value="TATA-BOX BINDING PROTEIN ASSOCIATED FACTOR 7"/>
    <property type="match status" value="1"/>
</dbReference>
<evidence type="ECO:0000256" key="2">
    <source>
        <dbReference type="ARBA" id="ARBA00009368"/>
    </source>
</evidence>
<dbReference type="GeneID" id="76149374"/>
<evidence type="ECO:0000256" key="1">
    <source>
        <dbReference type="ARBA" id="ARBA00004123"/>
    </source>
</evidence>
<feature type="region of interest" description="Disordered" evidence="6">
    <location>
        <begin position="510"/>
        <end position="585"/>
    </location>
</feature>
<dbReference type="InterPro" id="IPR006751">
    <property type="entry name" value="TAFII55_prot_cons_reg"/>
</dbReference>
<feature type="region of interest" description="Disordered" evidence="6">
    <location>
        <begin position="1"/>
        <end position="77"/>
    </location>
</feature>
<feature type="region of interest" description="Disordered" evidence="6">
    <location>
        <begin position="286"/>
        <end position="310"/>
    </location>
</feature>
<feature type="domain" description="TAFII55 protein conserved region" evidence="7">
    <location>
        <begin position="109"/>
        <end position="278"/>
    </location>
</feature>
<dbReference type="Pfam" id="PF04658">
    <property type="entry name" value="TAFII55_N"/>
    <property type="match status" value="1"/>
</dbReference>
<comment type="subcellular location">
    <subcellularLocation>
        <location evidence="1">Nucleus</location>
    </subcellularLocation>
</comment>
<sequence>MALKLKLKVRPTDSSTNPPSLRNEEDITTKKAPTESPHIPSKRTVEVKEPNQEEKPKKLKLSLSKSKPTHTSDNVNKPRFVPRVRIKPTRIPGEGYDSEAPDLEDDPLIEQGIVLRFLDDTNLEFVHNAVESGDLTGLNVKWITRDKAVVNVNGTLYSARLIDLPTLVEVYKTVDKKNILKNMDVSQILLVLHTINPTQLNTEKDFEVPDELLFKHPFYDHAKNHEVPRKRYVSRNGVLDPFKDVYRRFRPTRADHRVIQDIEDRVDALIKLDNEAEESHFELVNPSSIPKYGHLSNSPSAAASPYPESVNQRLDKQLRFESEGASESKKQSIQGGINVFETRAEEDNQLNEDDFEINLEEELNKVLDDKDPLADHQVVTVSPEMAEVLQDKGALLEGTYGGDGEASDELLFGEVVDDDGDDDEDDGGQEGLGANDDEEGEEDDEEEDDDEDEDDEEKGHGKGSLSHSKLLEEEITELEKVVEKHKKNLSSTTDTMMKMKLQSNISSLKASLEQKKRDLSKSIVNEETSEKNSVEDRFDAESSSDKTSGSRLKGVEEDAGDDEEAEDVDGSDNNNDSADSIDDLF</sequence>
<reference evidence="8 9" key="1">
    <citation type="journal article" date="2022" name="DNA Res.">
        <title>Genome analysis of five recently described species of the CUG-Ser clade uncovers Candida theae as a new hybrid lineage with pathogenic potential in the Candida parapsilosis species complex.</title>
        <authorList>
            <person name="Mixao V."/>
            <person name="Del Olmo V."/>
            <person name="Hegedusova E."/>
            <person name="Saus E."/>
            <person name="Pryszcz L."/>
            <person name="Cillingova A."/>
            <person name="Nosek J."/>
            <person name="Gabaldon T."/>
        </authorList>
    </citation>
    <scope>NUCLEOTIDE SEQUENCE [LARGE SCALE GENOMIC DNA]</scope>
    <source>
        <strain evidence="8 9">CBS 12239</strain>
    </source>
</reference>
<dbReference type="InterPro" id="IPR037817">
    <property type="entry name" value="TAF7"/>
</dbReference>
<feature type="compositionally biased region" description="Basic and acidic residues" evidence="6">
    <location>
        <begin position="43"/>
        <end position="56"/>
    </location>
</feature>
<feature type="compositionally biased region" description="Acidic residues" evidence="6">
    <location>
        <begin position="435"/>
        <end position="456"/>
    </location>
</feature>
<feature type="compositionally biased region" description="Acidic residues" evidence="6">
    <location>
        <begin position="415"/>
        <end position="428"/>
    </location>
</feature>
<evidence type="ECO:0000256" key="6">
    <source>
        <dbReference type="SAM" id="MobiDB-lite"/>
    </source>
</evidence>
<dbReference type="Proteomes" id="UP001204833">
    <property type="component" value="Unassembled WGS sequence"/>
</dbReference>
<keyword evidence="4" id="KW-0804">Transcription</keyword>
<evidence type="ECO:0000256" key="3">
    <source>
        <dbReference type="ARBA" id="ARBA00023015"/>
    </source>
</evidence>
<dbReference type="GO" id="GO:0051123">
    <property type="term" value="P:RNA polymerase II preinitiation complex assembly"/>
    <property type="evidence" value="ECO:0007669"/>
    <property type="project" value="TreeGrafter"/>
</dbReference>
<feature type="compositionally biased region" description="Low complexity" evidence="6">
    <location>
        <begin position="296"/>
        <end position="309"/>
    </location>
</feature>
<feature type="region of interest" description="Disordered" evidence="6">
    <location>
        <begin position="397"/>
        <end position="473"/>
    </location>
</feature>
<comment type="caution">
    <text evidence="8">The sequence shown here is derived from an EMBL/GenBank/DDBJ whole genome shotgun (WGS) entry which is preliminary data.</text>
</comment>
<dbReference type="EMBL" id="JAIHNG010000063">
    <property type="protein sequence ID" value="KAI5963370.1"/>
    <property type="molecule type" value="Genomic_DNA"/>
</dbReference>
<gene>
    <name evidence="8" type="ORF">KGF57_001315</name>
</gene>